<dbReference type="EMBL" id="CP093547">
    <property type="protein sequence ID" value="UNP31609.1"/>
    <property type="molecule type" value="Genomic_DNA"/>
</dbReference>
<evidence type="ECO:0000313" key="2">
    <source>
        <dbReference type="Proteomes" id="UP000829194"/>
    </source>
</evidence>
<dbReference type="RefSeq" id="WP_057942733.1">
    <property type="nucleotide sequence ID" value="NZ_CP011131.1"/>
</dbReference>
<keyword evidence="2" id="KW-1185">Reference proteome</keyword>
<reference evidence="1 2" key="1">
    <citation type="submission" date="2022-03" db="EMBL/GenBank/DDBJ databases">
        <title>Complete genome sequence of Lysobacter capsici VKM B-2533 and Lysobacter gummosus 10.1.1, promising sources of lytic agents.</title>
        <authorList>
            <person name="Tarlachkov S.V."/>
            <person name="Kudryakova I.V."/>
            <person name="Afoshin A.S."/>
            <person name="Leontyevskaya E.A."/>
            <person name="Leontyevskaya N.V."/>
        </authorList>
    </citation>
    <scope>NUCLEOTIDE SEQUENCE [LARGE SCALE GENOMIC DNA]</scope>
    <source>
        <strain evidence="1 2">10.1.1</strain>
    </source>
</reference>
<dbReference type="Proteomes" id="UP000829194">
    <property type="component" value="Chromosome"/>
</dbReference>
<sequence>MPVPGNEVLGCKGMKQFDASGAGALAIYWEQDFSGVPANPDGFSYACKPVTCQTPHSAFKPGDHERCVVKAFVNVVVTN</sequence>
<protein>
    <submittedName>
        <fullName evidence="1">Uncharacterized protein</fullName>
    </submittedName>
</protein>
<proteinExistence type="predicted"/>
<organism evidence="1 2">
    <name type="scientific">Lysobacter gummosus</name>
    <dbReference type="NCBI Taxonomy" id="262324"/>
    <lineage>
        <taxon>Bacteria</taxon>
        <taxon>Pseudomonadati</taxon>
        <taxon>Pseudomonadota</taxon>
        <taxon>Gammaproteobacteria</taxon>
        <taxon>Lysobacterales</taxon>
        <taxon>Lysobacteraceae</taxon>
        <taxon>Lysobacter</taxon>
    </lineage>
</organism>
<evidence type="ECO:0000313" key="1">
    <source>
        <dbReference type="EMBL" id="UNP31609.1"/>
    </source>
</evidence>
<accession>A0ABY3XJ06</accession>
<gene>
    <name evidence="1" type="ORF">MOV92_10330</name>
</gene>
<name>A0ABY3XJ06_9GAMM</name>